<dbReference type="AlphaFoldDB" id="A0A4P6P276"/>
<protein>
    <recommendedName>
        <fullName evidence="3">Phytanoyl-CoA dioxygenase</fullName>
    </recommendedName>
</protein>
<evidence type="ECO:0000313" key="1">
    <source>
        <dbReference type="EMBL" id="QBG35506.1"/>
    </source>
</evidence>
<dbReference type="Gene3D" id="2.60.120.620">
    <property type="entry name" value="q2cbj1_9rhob like domain"/>
    <property type="match status" value="1"/>
</dbReference>
<keyword evidence="2" id="KW-1185">Reference proteome</keyword>
<reference evidence="1 2" key="1">
    <citation type="submission" date="2018-12" db="EMBL/GenBank/DDBJ databases">
        <title>Complete genome of Litorilituus sediminis.</title>
        <authorList>
            <person name="Liu A."/>
            <person name="Rong J."/>
        </authorList>
    </citation>
    <scope>NUCLEOTIDE SEQUENCE [LARGE SCALE GENOMIC DNA]</scope>
    <source>
        <strain evidence="1 2">JCM 17549</strain>
    </source>
</reference>
<evidence type="ECO:0000313" key="2">
    <source>
        <dbReference type="Proteomes" id="UP000290244"/>
    </source>
</evidence>
<name>A0A4P6P276_9GAMM</name>
<dbReference type="KEGG" id="lsd:EMK97_07155"/>
<dbReference type="Pfam" id="PF13759">
    <property type="entry name" value="2OG-FeII_Oxy_5"/>
    <property type="match status" value="1"/>
</dbReference>
<proteinExistence type="predicted"/>
<organism evidence="1 2">
    <name type="scientific">Litorilituus sediminis</name>
    <dbReference type="NCBI Taxonomy" id="718192"/>
    <lineage>
        <taxon>Bacteria</taxon>
        <taxon>Pseudomonadati</taxon>
        <taxon>Pseudomonadota</taxon>
        <taxon>Gammaproteobacteria</taxon>
        <taxon>Alteromonadales</taxon>
        <taxon>Colwelliaceae</taxon>
        <taxon>Litorilituus</taxon>
    </lineage>
</organism>
<sequence>MQQQVFNQTICVYDFDDYAQLETKVAMDNILDELFALPEVINKENVDDAQGGRAFSTVHLSQSLVIPEILNFKQTRLGVWILRNLYQSAQALGLDKTRNIKKMKYHRTWVNRMTKGCDAVAHRHAGEDWSIPHLVAIFYTQVPDESADLIFIDDDNFELMRGASAKEYPLDKQYKIASKAGRLVCHDAKAFHATSVHNSDLPRSCIIIEVGFPPR</sequence>
<gene>
    <name evidence="1" type="ORF">EMK97_07155</name>
</gene>
<dbReference type="OrthoDB" id="6265176at2"/>
<dbReference type="RefSeq" id="WP_130600748.1">
    <property type="nucleotide sequence ID" value="NZ_CP034759.1"/>
</dbReference>
<dbReference type="Proteomes" id="UP000290244">
    <property type="component" value="Chromosome"/>
</dbReference>
<accession>A0A4P6P276</accession>
<dbReference type="InterPro" id="IPR012668">
    <property type="entry name" value="CHP02466"/>
</dbReference>
<evidence type="ECO:0008006" key="3">
    <source>
        <dbReference type="Google" id="ProtNLM"/>
    </source>
</evidence>
<dbReference type="EMBL" id="CP034759">
    <property type="protein sequence ID" value="QBG35506.1"/>
    <property type="molecule type" value="Genomic_DNA"/>
</dbReference>